<dbReference type="AlphaFoldDB" id="A0A318UBQ3"/>
<reference evidence="1 2" key="1">
    <citation type="submission" date="2018-06" db="EMBL/GenBank/DDBJ databases">
        <title>Genomic Encyclopedia of Archaeal and Bacterial Type Strains, Phase II (KMG-II): from individual species to whole genera.</title>
        <authorList>
            <person name="Goeker M."/>
        </authorList>
    </citation>
    <scope>NUCLEOTIDE SEQUENCE [LARGE SCALE GENOMIC DNA]</scope>
    <source>
        <strain evidence="1 2">ATCC 29103</strain>
    </source>
</reference>
<sequence length="85" mass="10236">MNLNNLWLYHLMNLKRYSQSDFQTVREMGQKALKKYWAIDIYKISDAEFESCLKNLMDDSMSIKELWDLEIKNRINNVKELTKDA</sequence>
<dbReference type="EMBL" id="QKLP01000012">
    <property type="protein sequence ID" value="PYF42255.1"/>
    <property type="molecule type" value="Genomic_DNA"/>
</dbReference>
<comment type="caution">
    <text evidence="1">The sequence shown here is derived from an EMBL/GenBank/DDBJ whole genome shotgun (WGS) entry which is preliminary data.</text>
</comment>
<evidence type="ECO:0000313" key="1">
    <source>
        <dbReference type="EMBL" id="PYF42255.1"/>
    </source>
</evidence>
<evidence type="ECO:0000313" key="2">
    <source>
        <dbReference type="Proteomes" id="UP000247715"/>
    </source>
</evidence>
<gene>
    <name evidence="1" type="ORF">BCF88_11215</name>
</gene>
<proteinExistence type="predicted"/>
<accession>A0A318UBQ3</accession>
<protein>
    <submittedName>
        <fullName evidence="1">Uncharacterized protein</fullName>
    </submittedName>
</protein>
<dbReference type="RefSeq" id="WP_110858440.1">
    <property type="nucleotide sequence ID" value="NZ_LS991949.1"/>
</dbReference>
<name>A0A318UBQ3_9BACT</name>
<dbReference type="Proteomes" id="UP000247715">
    <property type="component" value="Unassembled WGS sequence"/>
</dbReference>
<organism evidence="1 2">
    <name type="scientific">Metamycoplasma alkalescens</name>
    <dbReference type="NCBI Taxonomy" id="45363"/>
    <lineage>
        <taxon>Bacteria</taxon>
        <taxon>Bacillati</taxon>
        <taxon>Mycoplasmatota</taxon>
        <taxon>Mycoplasmoidales</taxon>
        <taxon>Metamycoplasmataceae</taxon>
        <taxon>Metamycoplasma</taxon>
    </lineage>
</organism>